<dbReference type="EMBL" id="SNWQ01000001">
    <property type="protein sequence ID" value="TDO54231.1"/>
    <property type="molecule type" value="Genomic_DNA"/>
</dbReference>
<evidence type="ECO:0000313" key="4">
    <source>
        <dbReference type="Proteomes" id="UP000295388"/>
    </source>
</evidence>
<evidence type="ECO:0000256" key="2">
    <source>
        <dbReference type="SAM" id="SignalP"/>
    </source>
</evidence>
<organism evidence="3 4">
    <name type="scientific">Kribbella caucasensis</name>
    <dbReference type="NCBI Taxonomy" id="2512215"/>
    <lineage>
        <taxon>Bacteria</taxon>
        <taxon>Bacillati</taxon>
        <taxon>Actinomycetota</taxon>
        <taxon>Actinomycetes</taxon>
        <taxon>Propionibacteriales</taxon>
        <taxon>Kribbellaceae</taxon>
        <taxon>Kribbella</taxon>
    </lineage>
</organism>
<protein>
    <recommendedName>
        <fullName evidence="5">Fibronectin type-III domain-containing protein</fullName>
    </recommendedName>
</protein>
<feature type="signal peptide" evidence="2">
    <location>
        <begin position="1"/>
        <end position="25"/>
    </location>
</feature>
<dbReference type="RefSeq" id="WP_133797847.1">
    <property type="nucleotide sequence ID" value="NZ_SNWQ01000001.1"/>
</dbReference>
<gene>
    <name evidence="3" type="ORF">EV643_10112</name>
</gene>
<feature type="region of interest" description="Disordered" evidence="1">
    <location>
        <begin position="108"/>
        <end position="132"/>
    </location>
</feature>
<reference evidence="3 4" key="1">
    <citation type="submission" date="2019-03" db="EMBL/GenBank/DDBJ databases">
        <title>Genomic Encyclopedia of Type Strains, Phase III (KMG-III): the genomes of soil and plant-associated and newly described type strains.</title>
        <authorList>
            <person name="Whitman W."/>
        </authorList>
    </citation>
    <scope>NUCLEOTIDE SEQUENCE [LARGE SCALE GENOMIC DNA]</scope>
    <source>
        <strain evidence="3 4">VKM Ac-2527</strain>
    </source>
</reference>
<dbReference type="Proteomes" id="UP000295388">
    <property type="component" value="Unassembled WGS sequence"/>
</dbReference>
<feature type="chain" id="PRO_5020812270" description="Fibronectin type-III domain-containing protein" evidence="2">
    <location>
        <begin position="26"/>
        <end position="430"/>
    </location>
</feature>
<dbReference type="AlphaFoldDB" id="A0A4R6KP26"/>
<evidence type="ECO:0000256" key="1">
    <source>
        <dbReference type="SAM" id="MobiDB-lite"/>
    </source>
</evidence>
<keyword evidence="4" id="KW-1185">Reference proteome</keyword>
<keyword evidence="2" id="KW-0732">Signal</keyword>
<accession>A0A4R6KP26</accession>
<evidence type="ECO:0000313" key="3">
    <source>
        <dbReference type="EMBL" id="TDO54231.1"/>
    </source>
</evidence>
<proteinExistence type="predicted"/>
<sequence>MVGCRPSLAAVTALLVVGGTLTACSSDPTPTGVTIGWADKARSAVKVSWKDDNQPNRISIEGVVSSSPSYVKYLAAAEPNSWAIPTSAFPPDGNYKIAVAIGTSQGGVTSKSARSPMFDTDGPLRPTDAVATPRGSDVVVTWRVPAAAQDFTPGDPLDVPTGSQQYTPVIGSNGQPFRAVAAATTKTSQVLKNVKPPYFFQLRAKNEWSSLTGAEIAGRTTSTTVAVPTLWTFGKQMMIRGRTVQRQVSCAESRCTVQQTTTAGLPVVMLAQSNASAPWVEVGRGATQAGGHFEIRVNTQGTRSYRAYVPLHSRTGSLSSASSSKAFLTRSRLLIQGAGYAGGNTHNRNEVITAAVVVRPVINSTAMLQFWNGRAWGNVKAAPIRNGRASIAFRATRPGIFAYRFLVPGTTYLGTPVFGTATPSLVLRVR</sequence>
<name>A0A4R6KP26_9ACTN</name>
<evidence type="ECO:0008006" key="5">
    <source>
        <dbReference type="Google" id="ProtNLM"/>
    </source>
</evidence>
<comment type="caution">
    <text evidence="3">The sequence shown here is derived from an EMBL/GenBank/DDBJ whole genome shotgun (WGS) entry which is preliminary data.</text>
</comment>
<dbReference type="OrthoDB" id="3813047at2"/>
<dbReference type="PROSITE" id="PS51257">
    <property type="entry name" value="PROKAR_LIPOPROTEIN"/>
    <property type="match status" value="1"/>
</dbReference>